<keyword evidence="2" id="KW-0732">Signal</keyword>
<feature type="signal peptide" evidence="2">
    <location>
        <begin position="1"/>
        <end position="22"/>
    </location>
</feature>
<protein>
    <recommendedName>
        <fullName evidence="5">Lipoprotein</fullName>
    </recommendedName>
</protein>
<evidence type="ECO:0000313" key="4">
    <source>
        <dbReference type="Proteomes" id="UP001551482"/>
    </source>
</evidence>
<feature type="chain" id="PRO_5045571515" description="Lipoprotein" evidence="2">
    <location>
        <begin position="23"/>
        <end position="247"/>
    </location>
</feature>
<evidence type="ECO:0008006" key="5">
    <source>
        <dbReference type="Google" id="ProtNLM"/>
    </source>
</evidence>
<proteinExistence type="predicted"/>
<organism evidence="3 4">
    <name type="scientific">Streptodolium elevatio</name>
    <dbReference type="NCBI Taxonomy" id="3157996"/>
    <lineage>
        <taxon>Bacteria</taxon>
        <taxon>Bacillati</taxon>
        <taxon>Actinomycetota</taxon>
        <taxon>Actinomycetes</taxon>
        <taxon>Kitasatosporales</taxon>
        <taxon>Streptomycetaceae</taxon>
        <taxon>Streptodolium</taxon>
    </lineage>
</organism>
<keyword evidence="4" id="KW-1185">Reference proteome</keyword>
<feature type="compositionally biased region" description="Basic and acidic residues" evidence="1">
    <location>
        <begin position="237"/>
        <end position="247"/>
    </location>
</feature>
<evidence type="ECO:0000313" key="3">
    <source>
        <dbReference type="EMBL" id="MEU8137883.1"/>
    </source>
</evidence>
<accession>A0ABV3DQ58</accession>
<dbReference type="Proteomes" id="UP001551482">
    <property type="component" value="Unassembled WGS sequence"/>
</dbReference>
<gene>
    <name evidence="3" type="ORF">AB0C36_30770</name>
</gene>
<name>A0ABV3DQ58_9ACTN</name>
<sequence>MRVRRIAAVASATVLAAVALSACGSDDGGADNTKTEAKALADKAVEFAKKSGSMEAVGKGTEDGKAFEVKSCVNVTPEGKSESVKGSLTRDGRTAEVLTTGGKDYFKASAEFYILQAGQETTDFDMAALSAALDGKWMVSDEEEPDDSADFFEGNTDGVTKGEVTEFNGKKAVPLTKKDKDGKEKTVYVAAKGDPVVLGVLEVEDGTRTETTISGVGKPCDVKAPAQEQTLTEDEVDKLFDEARQTS</sequence>
<dbReference type="PROSITE" id="PS51257">
    <property type="entry name" value="PROKAR_LIPOPROTEIN"/>
    <property type="match status" value="1"/>
</dbReference>
<dbReference type="RefSeq" id="WP_358360436.1">
    <property type="nucleotide sequence ID" value="NZ_JBEZFP010000103.1"/>
</dbReference>
<evidence type="ECO:0000256" key="1">
    <source>
        <dbReference type="SAM" id="MobiDB-lite"/>
    </source>
</evidence>
<dbReference type="EMBL" id="JBEZFP010000103">
    <property type="protein sequence ID" value="MEU8137883.1"/>
    <property type="molecule type" value="Genomic_DNA"/>
</dbReference>
<reference evidence="3 4" key="1">
    <citation type="submission" date="2024-06" db="EMBL/GenBank/DDBJ databases">
        <title>The Natural Products Discovery Center: Release of the First 8490 Sequenced Strains for Exploring Actinobacteria Biosynthetic Diversity.</title>
        <authorList>
            <person name="Kalkreuter E."/>
            <person name="Kautsar S.A."/>
            <person name="Yang D."/>
            <person name="Bader C.D."/>
            <person name="Teijaro C.N."/>
            <person name="Fluegel L."/>
            <person name="Davis C.M."/>
            <person name="Simpson J.R."/>
            <person name="Lauterbach L."/>
            <person name="Steele A.D."/>
            <person name="Gui C."/>
            <person name="Meng S."/>
            <person name="Li G."/>
            <person name="Viehrig K."/>
            <person name="Ye F."/>
            <person name="Su P."/>
            <person name="Kiefer A.F."/>
            <person name="Nichols A."/>
            <person name="Cepeda A.J."/>
            <person name="Yan W."/>
            <person name="Fan B."/>
            <person name="Jiang Y."/>
            <person name="Adhikari A."/>
            <person name="Zheng C.-J."/>
            <person name="Schuster L."/>
            <person name="Cowan T.M."/>
            <person name="Smanski M.J."/>
            <person name="Chevrette M.G."/>
            <person name="De Carvalho L.P.S."/>
            <person name="Shen B."/>
        </authorList>
    </citation>
    <scope>NUCLEOTIDE SEQUENCE [LARGE SCALE GENOMIC DNA]</scope>
    <source>
        <strain evidence="3 4">NPDC048946</strain>
    </source>
</reference>
<comment type="caution">
    <text evidence="3">The sequence shown here is derived from an EMBL/GenBank/DDBJ whole genome shotgun (WGS) entry which is preliminary data.</text>
</comment>
<evidence type="ECO:0000256" key="2">
    <source>
        <dbReference type="SAM" id="SignalP"/>
    </source>
</evidence>
<feature type="region of interest" description="Disordered" evidence="1">
    <location>
        <begin position="212"/>
        <end position="247"/>
    </location>
</feature>